<evidence type="ECO:0000256" key="3">
    <source>
        <dbReference type="ARBA" id="ARBA00023125"/>
    </source>
</evidence>
<dbReference type="Proteomes" id="UP001346149">
    <property type="component" value="Unassembled WGS sequence"/>
</dbReference>
<sequence>MDTMEVSLGDHSGDEVLIADPAVGADIDLADPLSGLELLADGGEDVVEIGDRKCQKVAFTSCFQLAISPMKMVLQLISQDMTQSTPTQELVAKDLNDCEWKFKHIYREQLARHELLLNHISHFRALRGTRREREEMKLVWSPETAAAAYIDTVKLCENHQESGVAELVSAMAAGWNARLIVETWSSGGVVATSIGLAVAARKTGGRHVCIVSDEQSRAEYLAATEGLPEEVVVGDPEEALDGLPGVDFMVVDCRRNDFARTLRLAKLSDLGAVLVCKNAIQRAATAEGIRWRSFLDGGSRRLVRSVFLPVGKGLDIAHVSASGSTGKPKHGRWIKHVDHRSGEETVIRK</sequence>
<name>A0AAN7KMN0_TRANT</name>
<dbReference type="InterPro" id="IPR015300">
    <property type="entry name" value="DNA-bd_pseudobarrel_sf"/>
</dbReference>
<organism evidence="6 7">
    <name type="scientific">Trapa natans</name>
    <name type="common">Water chestnut</name>
    <dbReference type="NCBI Taxonomy" id="22666"/>
    <lineage>
        <taxon>Eukaryota</taxon>
        <taxon>Viridiplantae</taxon>
        <taxon>Streptophyta</taxon>
        <taxon>Embryophyta</taxon>
        <taxon>Tracheophyta</taxon>
        <taxon>Spermatophyta</taxon>
        <taxon>Magnoliopsida</taxon>
        <taxon>eudicotyledons</taxon>
        <taxon>Gunneridae</taxon>
        <taxon>Pentapetalae</taxon>
        <taxon>rosids</taxon>
        <taxon>malvids</taxon>
        <taxon>Myrtales</taxon>
        <taxon>Lythraceae</taxon>
        <taxon>Trapa</taxon>
    </lineage>
</organism>
<dbReference type="SUPFAM" id="SSF101936">
    <property type="entry name" value="DNA-binding pseudobarrel domain"/>
    <property type="match status" value="1"/>
</dbReference>
<dbReference type="InterPro" id="IPR029063">
    <property type="entry name" value="SAM-dependent_MTases_sf"/>
</dbReference>
<gene>
    <name evidence="6" type="ORF">SAY86_027602</name>
</gene>
<dbReference type="GO" id="GO:0005634">
    <property type="term" value="C:nucleus"/>
    <property type="evidence" value="ECO:0007669"/>
    <property type="project" value="UniProtKB-SubCell"/>
</dbReference>
<dbReference type="PANTHER" id="PTHR33593">
    <property type="entry name" value="DUF1442 FAMILY PROTEIN"/>
    <property type="match status" value="1"/>
</dbReference>
<evidence type="ECO:0000313" key="7">
    <source>
        <dbReference type="Proteomes" id="UP001346149"/>
    </source>
</evidence>
<keyword evidence="7" id="KW-1185">Reference proteome</keyword>
<evidence type="ECO:0000256" key="2">
    <source>
        <dbReference type="ARBA" id="ARBA00023015"/>
    </source>
</evidence>
<accession>A0AAN7KMN0</accession>
<evidence type="ECO:0000313" key="6">
    <source>
        <dbReference type="EMBL" id="KAK4769452.1"/>
    </source>
</evidence>
<dbReference type="AlphaFoldDB" id="A0AAN7KMN0"/>
<evidence type="ECO:0000256" key="1">
    <source>
        <dbReference type="ARBA" id="ARBA00004123"/>
    </source>
</evidence>
<evidence type="ECO:0000256" key="4">
    <source>
        <dbReference type="ARBA" id="ARBA00023163"/>
    </source>
</evidence>
<keyword evidence="3" id="KW-0238">DNA-binding</keyword>
<proteinExistence type="predicted"/>
<evidence type="ECO:0000256" key="5">
    <source>
        <dbReference type="ARBA" id="ARBA00023242"/>
    </source>
</evidence>
<keyword evidence="2" id="KW-0805">Transcription regulation</keyword>
<dbReference type="Pfam" id="PF07279">
    <property type="entry name" value="DUF1442"/>
    <property type="match status" value="1"/>
</dbReference>
<dbReference type="Gene3D" id="3.40.50.150">
    <property type="entry name" value="Vaccinia Virus protein VP39"/>
    <property type="match status" value="1"/>
</dbReference>
<keyword evidence="4" id="KW-0804">Transcription</keyword>
<keyword evidence="5" id="KW-0539">Nucleus</keyword>
<dbReference type="Gene3D" id="2.40.330.10">
    <property type="entry name" value="DNA-binding pseudobarrel domain"/>
    <property type="match status" value="1"/>
</dbReference>
<dbReference type="PANTHER" id="PTHR33593:SF2">
    <property type="entry name" value="ANKYRIN REPEAT_KH DOMAIN PROTEIN (DUF1442)"/>
    <property type="match status" value="1"/>
</dbReference>
<comment type="subcellular location">
    <subcellularLocation>
        <location evidence="1">Nucleus</location>
    </subcellularLocation>
</comment>
<dbReference type="GO" id="GO:0003677">
    <property type="term" value="F:DNA binding"/>
    <property type="evidence" value="ECO:0007669"/>
    <property type="project" value="UniProtKB-KW"/>
</dbReference>
<dbReference type="InterPro" id="IPR009902">
    <property type="entry name" value="DUF1442"/>
</dbReference>
<dbReference type="EMBL" id="JAXQNO010000021">
    <property type="protein sequence ID" value="KAK4769452.1"/>
    <property type="molecule type" value="Genomic_DNA"/>
</dbReference>
<protein>
    <submittedName>
        <fullName evidence="6">Uncharacterized protein</fullName>
    </submittedName>
</protein>
<reference evidence="6 7" key="1">
    <citation type="journal article" date="2023" name="Hortic Res">
        <title>Pangenome of water caltrop reveals structural variations and asymmetric subgenome divergence after allopolyploidization.</title>
        <authorList>
            <person name="Zhang X."/>
            <person name="Chen Y."/>
            <person name="Wang L."/>
            <person name="Yuan Y."/>
            <person name="Fang M."/>
            <person name="Shi L."/>
            <person name="Lu R."/>
            <person name="Comes H.P."/>
            <person name="Ma Y."/>
            <person name="Chen Y."/>
            <person name="Huang G."/>
            <person name="Zhou Y."/>
            <person name="Zheng Z."/>
            <person name="Qiu Y."/>
        </authorList>
    </citation>
    <scope>NUCLEOTIDE SEQUENCE [LARGE SCALE GENOMIC DNA]</scope>
    <source>
        <strain evidence="6">F231</strain>
    </source>
</reference>
<comment type="caution">
    <text evidence="6">The sequence shown here is derived from an EMBL/GenBank/DDBJ whole genome shotgun (WGS) entry which is preliminary data.</text>
</comment>